<dbReference type="AlphaFoldDB" id="A0A1C6SL50"/>
<sequence length="239" mass="27093">MLSIAELRTDWKMFRQTMRDSTLKEALVDSAEYIRIRRHERRERFDERFGPETNGIVGLADIDGIGPQLEEASHYLPTRKQEFDRMMATVGEIDHTEHVFVDLGCGKGRVVLLAAEHPYKKVIGADFSPTFIGQAKENVERYTGPMATREIELLAIDAVDLVVPPENLIVYLFSPFGPPVFDTVMRNLVAATKKRKQKITIVYYSPDYDDVVREAGFALVAQGKGDHWPWSLYSVGESA</sequence>
<name>A0A1C6SL50_9ACTN</name>
<accession>A0A1C6SL50</accession>
<dbReference type="CDD" id="cd02440">
    <property type="entry name" value="AdoMet_MTases"/>
    <property type="match status" value="1"/>
</dbReference>
<proteinExistence type="predicted"/>
<dbReference type="Pfam" id="PF13649">
    <property type="entry name" value="Methyltransf_25"/>
    <property type="match status" value="1"/>
</dbReference>
<keyword evidence="3" id="KW-0949">S-adenosyl-L-methionine</keyword>
<keyword evidence="6" id="KW-1185">Reference proteome</keyword>
<dbReference type="EMBL" id="FMHU01000002">
    <property type="protein sequence ID" value="SCL29919.1"/>
    <property type="molecule type" value="Genomic_DNA"/>
</dbReference>
<evidence type="ECO:0000256" key="2">
    <source>
        <dbReference type="ARBA" id="ARBA00022679"/>
    </source>
</evidence>
<dbReference type="GO" id="GO:0016279">
    <property type="term" value="F:protein-lysine N-methyltransferase activity"/>
    <property type="evidence" value="ECO:0007669"/>
    <property type="project" value="InterPro"/>
</dbReference>
<dbReference type="Proteomes" id="UP000198906">
    <property type="component" value="Unassembled WGS sequence"/>
</dbReference>
<dbReference type="PANTHER" id="PTHR13610:SF11">
    <property type="entry name" value="METHYLTRANSFERASE DOMAIN-CONTAINING PROTEIN"/>
    <property type="match status" value="1"/>
</dbReference>
<gene>
    <name evidence="5" type="ORF">GA0074694_5543</name>
</gene>
<organism evidence="5 6">
    <name type="scientific">Micromonospora inyonensis</name>
    <dbReference type="NCBI Taxonomy" id="47866"/>
    <lineage>
        <taxon>Bacteria</taxon>
        <taxon>Bacillati</taxon>
        <taxon>Actinomycetota</taxon>
        <taxon>Actinomycetes</taxon>
        <taxon>Micromonosporales</taxon>
        <taxon>Micromonosporaceae</taxon>
        <taxon>Micromonospora</taxon>
    </lineage>
</organism>
<reference evidence="6" key="1">
    <citation type="submission" date="2016-06" db="EMBL/GenBank/DDBJ databases">
        <authorList>
            <person name="Varghese N."/>
        </authorList>
    </citation>
    <scope>NUCLEOTIDE SEQUENCE [LARGE SCALE GENOMIC DNA]</scope>
    <source>
        <strain evidence="6">DSM 46123</strain>
    </source>
</reference>
<protein>
    <submittedName>
        <fullName evidence="5">Methyltransferase domain-containing protein</fullName>
    </submittedName>
</protein>
<evidence type="ECO:0000259" key="4">
    <source>
        <dbReference type="Pfam" id="PF13649"/>
    </source>
</evidence>
<keyword evidence="1 5" id="KW-0489">Methyltransferase</keyword>
<dbReference type="SUPFAM" id="SSF53335">
    <property type="entry name" value="S-adenosyl-L-methionine-dependent methyltransferases"/>
    <property type="match status" value="1"/>
</dbReference>
<dbReference type="InterPro" id="IPR029063">
    <property type="entry name" value="SAM-dependent_MTases_sf"/>
</dbReference>
<dbReference type="Gene3D" id="3.40.50.150">
    <property type="entry name" value="Vaccinia Virus protein VP39"/>
    <property type="match status" value="1"/>
</dbReference>
<dbReference type="RefSeq" id="WP_091462796.1">
    <property type="nucleotide sequence ID" value="NZ_FMHU01000002.1"/>
</dbReference>
<evidence type="ECO:0000256" key="1">
    <source>
        <dbReference type="ARBA" id="ARBA00022603"/>
    </source>
</evidence>
<dbReference type="InterPro" id="IPR026170">
    <property type="entry name" value="FAM173A/B"/>
</dbReference>
<evidence type="ECO:0000313" key="5">
    <source>
        <dbReference type="EMBL" id="SCL29919.1"/>
    </source>
</evidence>
<feature type="domain" description="Methyltransferase" evidence="4">
    <location>
        <begin position="101"/>
        <end position="189"/>
    </location>
</feature>
<evidence type="ECO:0000313" key="6">
    <source>
        <dbReference type="Proteomes" id="UP000198906"/>
    </source>
</evidence>
<dbReference type="GO" id="GO:0032259">
    <property type="term" value="P:methylation"/>
    <property type="evidence" value="ECO:0007669"/>
    <property type="project" value="UniProtKB-KW"/>
</dbReference>
<dbReference type="InterPro" id="IPR041698">
    <property type="entry name" value="Methyltransf_25"/>
</dbReference>
<evidence type="ECO:0000256" key="3">
    <source>
        <dbReference type="ARBA" id="ARBA00022691"/>
    </source>
</evidence>
<dbReference type="PANTHER" id="PTHR13610">
    <property type="entry name" value="METHYLTRANSFERASE DOMAIN-CONTAINING PROTEIN"/>
    <property type="match status" value="1"/>
</dbReference>
<dbReference type="STRING" id="47866.GA0074694_5543"/>
<keyword evidence="2 5" id="KW-0808">Transferase</keyword>